<dbReference type="PANTHER" id="PTHR30250">
    <property type="entry name" value="PST FAMILY PREDICTED COLANIC ACID TRANSPORTER"/>
    <property type="match status" value="1"/>
</dbReference>
<evidence type="ECO:0000313" key="8">
    <source>
        <dbReference type="Proteomes" id="UP000319804"/>
    </source>
</evidence>
<evidence type="ECO:0000256" key="4">
    <source>
        <dbReference type="ARBA" id="ARBA00022989"/>
    </source>
</evidence>
<evidence type="ECO:0000313" key="7">
    <source>
        <dbReference type="EMBL" id="TQM98985.1"/>
    </source>
</evidence>
<feature type="transmembrane region" description="Helical" evidence="6">
    <location>
        <begin position="117"/>
        <end position="134"/>
    </location>
</feature>
<feature type="transmembrane region" description="Helical" evidence="6">
    <location>
        <begin position="141"/>
        <end position="161"/>
    </location>
</feature>
<feature type="transmembrane region" description="Helical" evidence="6">
    <location>
        <begin position="167"/>
        <end position="186"/>
    </location>
</feature>
<dbReference type="InterPro" id="IPR050833">
    <property type="entry name" value="Poly_Biosynth_Transport"/>
</dbReference>
<reference evidence="7 8" key="1">
    <citation type="submission" date="2019-06" db="EMBL/GenBank/DDBJ databases">
        <title>Sequencing the genomes of 1000 actinobacteria strains.</title>
        <authorList>
            <person name="Klenk H.-P."/>
        </authorList>
    </citation>
    <scope>NUCLEOTIDE SEQUENCE [LARGE SCALE GENOMIC DNA]</scope>
    <source>
        <strain evidence="7 8">DSM 20427</strain>
    </source>
</reference>
<gene>
    <name evidence="7" type="ORF">FHX68_1707</name>
</gene>
<evidence type="ECO:0000256" key="1">
    <source>
        <dbReference type="ARBA" id="ARBA00004651"/>
    </source>
</evidence>
<feature type="transmembrane region" description="Helical" evidence="6">
    <location>
        <begin position="5"/>
        <end position="26"/>
    </location>
</feature>
<dbReference type="RefSeq" id="WP_141380210.1">
    <property type="nucleotide sequence ID" value="NZ_BJNA01000017.1"/>
</dbReference>
<feature type="transmembrane region" description="Helical" evidence="6">
    <location>
        <begin position="287"/>
        <end position="314"/>
    </location>
</feature>
<feature type="transmembrane region" description="Helical" evidence="6">
    <location>
        <begin position="374"/>
        <end position="393"/>
    </location>
</feature>
<organism evidence="7 8">
    <name type="scientific">Microbacterium lacticum</name>
    <dbReference type="NCBI Taxonomy" id="33885"/>
    <lineage>
        <taxon>Bacteria</taxon>
        <taxon>Bacillati</taxon>
        <taxon>Actinomycetota</taxon>
        <taxon>Actinomycetes</taxon>
        <taxon>Micrococcales</taxon>
        <taxon>Microbacteriaceae</taxon>
        <taxon>Microbacterium</taxon>
    </lineage>
</organism>
<dbReference type="PANTHER" id="PTHR30250:SF11">
    <property type="entry name" value="O-ANTIGEN TRANSPORTER-RELATED"/>
    <property type="match status" value="1"/>
</dbReference>
<accession>A0A4Y3UMN2</accession>
<feature type="transmembrane region" description="Helical" evidence="6">
    <location>
        <begin position="46"/>
        <end position="67"/>
    </location>
</feature>
<feature type="transmembrane region" description="Helical" evidence="6">
    <location>
        <begin position="349"/>
        <end position="368"/>
    </location>
</feature>
<evidence type="ECO:0000256" key="3">
    <source>
        <dbReference type="ARBA" id="ARBA00022692"/>
    </source>
</evidence>
<evidence type="ECO:0000256" key="6">
    <source>
        <dbReference type="SAM" id="Phobius"/>
    </source>
</evidence>
<feature type="transmembrane region" description="Helical" evidence="6">
    <location>
        <begin position="88"/>
        <end position="105"/>
    </location>
</feature>
<dbReference type="OrthoDB" id="4826415at2"/>
<dbReference type="GO" id="GO:0005886">
    <property type="term" value="C:plasma membrane"/>
    <property type="evidence" value="ECO:0007669"/>
    <property type="project" value="UniProtKB-SubCell"/>
</dbReference>
<evidence type="ECO:0000256" key="2">
    <source>
        <dbReference type="ARBA" id="ARBA00022475"/>
    </source>
</evidence>
<feature type="transmembrane region" description="Helical" evidence="6">
    <location>
        <begin position="320"/>
        <end position="337"/>
    </location>
</feature>
<dbReference type="Proteomes" id="UP000319804">
    <property type="component" value="Unassembled WGS sequence"/>
</dbReference>
<keyword evidence="4 6" id="KW-1133">Transmembrane helix</keyword>
<keyword evidence="5 6" id="KW-0472">Membrane</keyword>
<evidence type="ECO:0000256" key="5">
    <source>
        <dbReference type="ARBA" id="ARBA00023136"/>
    </source>
</evidence>
<comment type="caution">
    <text evidence="7">The sequence shown here is derived from an EMBL/GenBank/DDBJ whole genome shotgun (WGS) entry which is preliminary data.</text>
</comment>
<sequence length="409" mass="42337">MRSLILRFAGFTGAPIISALAPFIILPVVSRVVGEAGWGNFSAGQSIGVLGMVAILFGWGVLGPVRVARAESDRERTMILRESLRSRLLLTAIVVPVLAVVTWFVCTDSYRMESVAVAVAMSLGGLTPAWFCIGEGNPKGVMLYDALPKLAASLIALPIIAISGQVIWYPILLVVCTLPAFALHAWSTVRTHAHPDHHPQPVRSVLRNLVPTAAIDATGNAYGSTAIPIATVGLSSADASAFASADRVYRIGTLAVVAVGNAFQAWVLQNGAPDARTRQRVALSTHAVLGVVGGAGIALLGPWATSIVFGAQVAAQPGPSALYAMAFVCISLATPMIRNLLIPAGRFRVVLLATISAAVVGITVMLAGASLGSANIIALGVGLSELTALLVLAPPAMAEFRRIPPAPGS</sequence>
<protein>
    <submittedName>
        <fullName evidence="7">O-antigen/teichoic acid export membrane protein</fullName>
    </submittedName>
</protein>
<keyword evidence="8" id="KW-1185">Reference proteome</keyword>
<name>A0A4Y3UMN2_9MICO</name>
<proteinExistence type="predicted"/>
<dbReference type="AlphaFoldDB" id="A0A4Y3UMN2"/>
<keyword evidence="2" id="KW-1003">Cell membrane</keyword>
<comment type="subcellular location">
    <subcellularLocation>
        <location evidence="1">Cell membrane</location>
        <topology evidence="1">Multi-pass membrane protein</topology>
    </subcellularLocation>
</comment>
<dbReference type="EMBL" id="VFPS01000002">
    <property type="protein sequence ID" value="TQM98985.1"/>
    <property type="molecule type" value="Genomic_DNA"/>
</dbReference>
<keyword evidence="3 6" id="KW-0812">Transmembrane</keyword>